<dbReference type="Pfam" id="PF02518">
    <property type="entry name" value="HATPase_c"/>
    <property type="match status" value="1"/>
</dbReference>
<dbReference type="SUPFAM" id="SSF55874">
    <property type="entry name" value="ATPase domain of HSP90 chaperone/DNA topoisomerase II/histidine kinase"/>
    <property type="match status" value="1"/>
</dbReference>
<feature type="region of interest" description="Disordered" evidence="4">
    <location>
        <begin position="1"/>
        <end position="23"/>
    </location>
</feature>
<sequence length="396" mass="43158">MQETPYTRIADASPGGISDPKPQVFSPHEVVESGTGSYASMASQKGLLLFSCVDVSVAQQVTGYPAYIQQILNQLLGNAIKFTDSGHVIVRLRSLGKTDELERLTLQVVDTGSGIAKEDQTRLFLPARDAHNSTNRAPGADSGLANCARLARLMNSEIRVTSQLGLGSSFSLDLALTPAKGMASEGPDLRGARIYVRSPHRELTNNVCLWLTRWGATATPAGPAMPRGSASDILIDLLSDPYAEPSAWTGRYLSTGGLAAPKASRHEQIHGWDLNSIGLGVQRLMRARARRSPTAASIIPAHYRDLFLSTMESDLATLELAIAERDVIRLRQTLHRMRGALVMVKLNMLSIRFESVENKLKRNSRDEQAFQHAAGLALELRKFLIQISALVKSNHD</sequence>
<dbReference type="GO" id="GO:0005524">
    <property type="term" value="F:ATP binding"/>
    <property type="evidence" value="ECO:0007669"/>
    <property type="project" value="UniProtKB-KW"/>
</dbReference>
<evidence type="ECO:0000256" key="1">
    <source>
        <dbReference type="ARBA" id="ARBA00022553"/>
    </source>
</evidence>
<dbReference type="PROSITE" id="PS50894">
    <property type="entry name" value="HPT"/>
    <property type="match status" value="1"/>
</dbReference>
<dbReference type="PROSITE" id="PS50109">
    <property type="entry name" value="HIS_KIN"/>
    <property type="match status" value="1"/>
</dbReference>
<gene>
    <name evidence="7" type="ORF">RAS12_27535</name>
</gene>
<evidence type="ECO:0000256" key="2">
    <source>
        <dbReference type="ARBA" id="ARBA00023012"/>
    </source>
</evidence>
<dbReference type="Proteomes" id="UP001234798">
    <property type="component" value="Chromosome"/>
</dbReference>
<dbReference type="InterPro" id="IPR003594">
    <property type="entry name" value="HATPase_dom"/>
</dbReference>
<dbReference type="Pfam" id="PF01627">
    <property type="entry name" value="Hpt"/>
    <property type="match status" value="1"/>
</dbReference>
<evidence type="ECO:0000256" key="3">
    <source>
        <dbReference type="PROSITE-ProRule" id="PRU00110"/>
    </source>
</evidence>
<reference evidence="7 8" key="1">
    <citation type="submission" date="2023-08" db="EMBL/GenBank/DDBJ databases">
        <title>Achromobacter seleniivolatilans sp. nov., isolated from seleniferous soil.</title>
        <authorList>
            <person name="Zhang S."/>
            <person name="Li K."/>
            <person name="Peng J."/>
            <person name="Zhao Q."/>
            <person name="Wang H."/>
            <person name="Guo Y."/>
        </authorList>
    </citation>
    <scope>NUCLEOTIDE SEQUENCE [LARGE SCALE GENOMIC DNA]</scope>
    <source>
        <strain evidence="7 8">R39</strain>
    </source>
</reference>
<feature type="modified residue" description="Phosphohistidine" evidence="3">
    <location>
        <position position="335"/>
    </location>
</feature>
<dbReference type="Gene3D" id="3.30.565.10">
    <property type="entry name" value="Histidine kinase-like ATPase, C-terminal domain"/>
    <property type="match status" value="1"/>
</dbReference>
<evidence type="ECO:0000256" key="4">
    <source>
        <dbReference type="SAM" id="MobiDB-lite"/>
    </source>
</evidence>
<keyword evidence="7" id="KW-0067">ATP-binding</keyword>
<dbReference type="InterPro" id="IPR036890">
    <property type="entry name" value="HATPase_C_sf"/>
</dbReference>
<keyword evidence="8" id="KW-1185">Reference proteome</keyword>
<evidence type="ECO:0000313" key="8">
    <source>
        <dbReference type="Proteomes" id="UP001234798"/>
    </source>
</evidence>
<dbReference type="SUPFAM" id="SSF47226">
    <property type="entry name" value="Histidine-containing phosphotransfer domain, HPT domain"/>
    <property type="match status" value="1"/>
</dbReference>
<keyword evidence="2" id="KW-0902">Two-component regulatory system</keyword>
<feature type="domain" description="Histidine kinase" evidence="5">
    <location>
        <begin position="1"/>
        <end position="178"/>
    </location>
</feature>
<evidence type="ECO:0000259" key="5">
    <source>
        <dbReference type="PROSITE" id="PS50109"/>
    </source>
</evidence>
<dbReference type="RefSeq" id="WP_306943404.1">
    <property type="nucleotide sequence ID" value="NZ_CP132976.1"/>
</dbReference>
<dbReference type="EMBL" id="CP132976">
    <property type="protein sequence ID" value="WMD20317.1"/>
    <property type="molecule type" value="Genomic_DNA"/>
</dbReference>
<dbReference type="PANTHER" id="PTHR45339">
    <property type="entry name" value="HYBRID SIGNAL TRANSDUCTION HISTIDINE KINASE J"/>
    <property type="match status" value="1"/>
</dbReference>
<dbReference type="PANTHER" id="PTHR45339:SF6">
    <property type="entry name" value="SENSORY HISTIDINE PROTEIN KINASE"/>
    <property type="match status" value="1"/>
</dbReference>
<dbReference type="InterPro" id="IPR005467">
    <property type="entry name" value="His_kinase_dom"/>
</dbReference>
<organism evidence="7 8">
    <name type="scientific">Achromobacter seleniivolatilans</name>
    <dbReference type="NCBI Taxonomy" id="3047478"/>
    <lineage>
        <taxon>Bacteria</taxon>
        <taxon>Pseudomonadati</taxon>
        <taxon>Pseudomonadota</taxon>
        <taxon>Betaproteobacteria</taxon>
        <taxon>Burkholderiales</taxon>
        <taxon>Alcaligenaceae</taxon>
        <taxon>Achromobacter</taxon>
    </lineage>
</organism>
<keyword evidence="7" id="KW-0547">Nucleotide-binding</keyword>
<evidence type="ECO:0000313" key="7">
    <source>
        <dbReference type="EMBL" id="WMD20317.1"/>
    </source>
</evidence>
<accession>A0ABY9M006</accession>
<name>A0ABY9M006_9BURK</name>
<dbReference type="SMART" id="SM00387">
    <property type="entry name" value="HATPase_c"/>
    <property type="match status" value="1"/>
</dbReference>
<dbReference type="InterPro" id="IPR036641">
    <property type="entry name" value="HPT_dom_sf"/>
</dbReference>
<evidence type="ECO:0000259" key="6">
    <source>
        <dbReference type="PROSITE" id="PS50894"/>
    </source>
</evidence>
<dbReference type="InterPro" id="IPR008207">
    <property type="entry name" value="Sig_transdc_His_kin_Hpt_dom"/>
</dbReference>
<protein>
    <submittedName>
        <fullName evidence="7">ATP-binding protein</fullName>
    </submittedName>
</protein>
<feature type="domain" description="HPt" evidence="6">
    <location>
        <begin position="296"/>
        <end position="394"/>
    </location>
</feature>
<dbReference type="Gene3D" id="1.20.120.160">
    <property type="entry name" value="HPT domain"/>
    <property type="match status" value="1"/>
</dbReference>
<keyword evidence="1 3" id="KW-0597">Phosphoprotein</keyword>
<proteinExistence type="predicted"/>